<evidence type="ECO:0000313" key="3">
    <source>
        <dbReference type="EMBL" id="CAF3683249.1"/>
    </source>
</evidence>
<dbReference type="Proteomes" id="UP000663829">
    <property type="component" value="Unassembled WGS sequence"/>
</dbReference>
<name>A0A813ZN27_9BILA</name>
<dbReference type="EMBL" id="CAJNOQ010001522">
    <property type="protein sequence ID" value="CAF0900714.1"/>
    <property type="molecule type" value="Genomic_DNA"/>
</dbReference>
<dbReference type="AlphaFoldDB" id="A0A813ZN27"/>
<proteinExistence type="predicted"/>
<gene>
    <name evidence="2" type="ORF">GPM918_LOCUS8620</name>
    <name evidence="3" type="ORF">SRO942_LOCUS8620</name>
</gene>
<evidence type="ECO:0000256" key="1">
    <source>
        <dbReference type="SAM" id="MobiDB-lite"/>
    </source>
</evidence>
<evidence type="ECO:0000313" key="2">
    <source>
        <dbReference type="EMBL" id="CAF0900714.1"/>
    </source>
</evidence>
<evidence type="ECO:0000313" key="4">
    <source>
        <dbReference type="Proteomes" id="UP000663829"/>
    </source>
</evidence>
<protein>
    <submittedName>
        <fullName evidence="2">Uncharacterized protein</fullName>
    </submittedName>
</protein>
<reference evidence="2" key="1">
    <citation type="submission" date="2021-02" db="EMBL/GenBank/DDBJ databases">
        <authorList>
            <person name="Nowell W R."/>
        </authorList>
    </citation>
    <scope>NUCLEOTIDE SEQUENCE</scope>
</reference>
<keyword evidence="4" id="KW-1185">Reference proteome</keyword>
<accession>A0A813ZN27</accession>
<feature type="region of interest" description="Disordered" evidence="1">
    <location>
        <begin position="195"/>
        <end position="235"/>
    </location>
</feature>
<dbReference type="EMBL" id="CAJOBC010001522">
    <property type="protein sequence ID" value="CAF3683249.1"/>
    <property type="molecule type" value="Genomic_DNA"/>
</dbReference>
<comment type="caution">
    <text evidence="2">The sequence shown here is derived from an EMBL/GenBank/DDBJ whole genome shotgun (WGS) entry which is preliminary data.</text>
</comment>
<organism evidence="2 4">
    <name type="scientific">Didymodactylos carnosus</name>
    <dbReference type="NCBI Taxonomy" id="1234261"/>
    <lineage>
        <taxon>Eukaryota</taxon>
        <taxon>Metazoa</taxon>
        <taxon>Spiralia</taxon>
        <taxon>Gnathifera</taxon>
        <taxon>Rotifera</taxon>
        <taxon>Eurotatoria</taxon>
        <taxon>Bdelloidea</taxon>
        <taxon>Philodinida</taxon>
        <taxon>Philodinidae</taxon>
        <taxon>Didymodactylos</taxon>
    </lineage>
</organism>
<sequence>MHVTGTIHDTPVVTKTWSNGAHRLYSDPQELISSNFISDANPLSEGFILMNNQKKTSTTNKIYTSSSNKSNNTKTLNSKATALVAYIKPSMNAKMTLSKTLFNASTTTCRPDPLTLKSTLSTLTYQKTTMLTDQLKNEYQLPTVTVTARRIIGEITVQSAYDNTSYTQDKKTLRTNETEQLDVMAEAFRVADPELMPFDSPEDKIADGSGDYNETSPQSTSTSTTSTSTSAPPGTMIFIVGVRDSKCGTDHSATSETEISRLHP</sequence>
<feature type="compositionally biased region" description="Low complexity" evidence="1">
    <location>
        <begin position="215"/>
        <end position="230"/>
    </location>
</feature>
<dbReference type="Proteomes" id="UP000681722">
    <property type="component" value="Unassembled WGS sequence"/>
</dbReference>